<feature type="binding site" evidence="5">
    <location>
        <position position="155"/>
    </location>
    <ligand>
        <name>phosphoenolpyruvate</name>
        <dbReference type="ChEBI" id="CHEBI:58702"/>
    </ligand>
</feature>
<protein>
    <recommendedName>
        <fullName evidence="5">Phosphoenolpyruvate guanylyltransferase</fullName>
        <shortName evidence="5">PEP guanylyltransferase</shortName>
        <ecNumber evidence="5">2.7.7.105</ecNumber>
    </recommendedName>
</protein>
<evidence type="ECO:0000256" key="5">
    <source>
        <dbReference type="HAMAP-Rule" id="MF_02114"/>
    </source>
</evidence>
<evidence type="ECO:0000256" key="4">
    <source>
        <dbReference type="ARBA" id="ARBA00023134"/>
    </source>
</evidence>
<keyword evidence="7" id="KW-1185">Reference proteome</keyword>
<keyword evidence="3 5" id="KW-0547">Nucleotide-binding</keyword>
<dbReference type="HAMAP" id="MF_02114">
    <property type="entry name" value="CofC"/>
    <property type="match status" value="1"/>
</dbReference>
<dbReference type="Gene3D" id="3.90.550.10">
    <property type="entry name" value="Spore Coat Polysaccharide Biosynthesis Protein SpsA, Chain A"/>
    <property type="match status" value="1"/>
</dbReference>
<comment type="catalytic activity">
    <reaction evidence="5">
        <text>phosphoenolpyruvate + GTP + H(+) = enolpyruvoyl-2-diphospho-5'-guanosine + diphosphate</text>
        <dbReference type="Rhea" id="RHEA:30519"/>
        <dbReference type="ChEBI" id="CHEBI:15378"/>
        <dbReference type="ChEBI" id="CHEBI:33019"/>
        <dbReference type="ChEBI" id="CHEBI:37565"/>
        <dbReference type="ChEBI" id="CHEBI:58702"/>
        <dbReference type="ChEBI" id="CHEBI:143701"/>
        <dbReference type="EC" id="2.7.7.105"/>
    </reaction>
</comment>
<dbReference type="GO" id="GO:0043814">
    <property type="term" value="F:phospholactate guanylyltransferase activity"/>
    <property type="evidence" value="ECO:0007669"/>
    <property type="project" value="InterPro"/>
</dbReference>
<dbReference type="NCBIfam" id="TIGR03552">
    <property type="entry name" value="F420_cofC"/>
    <property type="match status" value="1"/>
</dbReference>
<dbReference type="UniPathway" id="UPA00071"/>
<keyword evidence="4 5" id="KW-0342">GTP-binding</keyword>
<dbReference type="Proteomes" id="UP000305546">
    <property type="component" value="Unassembled WGS sequence"/>
</dbReference>
<comment type="pathway">
    <text evidence="5">Cofactor biosynthesis; coenzyme F420 biosynthesis.</text>
</comment>
<dbReference type="EMBL" id="VDFW01000044">
    <property type="protein sequence ID" value="TNC20316.1"/>
    <property type="molecule type" value="Genomic_DNA"/>
</dbReference>
<dbReference type="InterPro" id="IPR002835">
    <property type="entry name" value="CofC"/>
</dbReference>
<dbReference type="OrthoDB" id="9151145at2"/>
<evidence type="ECO:0000313" key="6">
    <source>
        <dbReference type="EMBL" id="TNC20316.1"/>
    </source>
</evidence>
<sequence length="209" mass="21362">METVPVDLIVPMKPPRLGKSRLRGAVDDARHAELVLALASDTIAAASEVVRRVLVVAADPRAVRELAGFGAEIVGEDGPGDLNAALRQGEAHLRADDPGAILGALQADLPALRPEDLEAALAASAGRRAFVADWERTGTTLLLSAPGAALAPRFGPGSARAHARTGAIALGLTAPSLRRDVDTAADLEHAGTLGLGKRTAALVYEGSAA</sequence>
<accession>A0A5C4LQK8</accession>
<reference evidence="6 7" key="1">
    <citation type="submission" date="2019-06" db="EMBL/GenBank/DDBJ databases">
        <title>Amycolatopsis alkalitolerans sp. nov., isolated from Gastrodia elata Blume.</title>
        <authorList>
            <person name="Narsing Rao M.P."/>
            <person name="Li W.J."/>
        </authorList>
    </citation>
    <scope>NUCLEOTIDE SEQUENCE [LARGE SCALE GENOMIC DNA]</scope>
    <source>
        <strain evidence="6 7">SYSUP0005</strain>
    </source>
</reference>
<keyword evidence="1 5" id="KW-0808">Transferase</keyword>
<name>A0A5C4LQK8_9PSEU</name>
<evidence type="ECO:0000256" key="2">
    <source>
        <dbReference type="ARBA" id="ARBA00022695"/>
    </source>
</evidence>
<evidence type="ECO:0000256" key="1">
    <source>
        <dbReference type="ARBA" id="ARBA00022679"/>
    </source>
</evidence>
<comment type="function">
    <text evidence="5">Guanylyltransferase that catalyzes the activation of phosphoenolpyruvate (PEP) as enolpyruvoyl-2-diphospho-5'-guanosine, via the condensation of PEP with GTP. It is involved in the biosynthesis of coenzyme F420, a hydride carrier cofactor.</text>
</comment>
<dbReference type="GO" id="GO:0005525">
    <property type="term" value="F:GTP binding"/>
    <property type="evidence" value="ECO:0007669"/>
    <property type="project" value="UniProtKB-KW"/>
</dbReference>
<dbReference type="EC" id="2.7.7.105" evidence="5"/>
<dbReference type="InterPro" id="IPR029044">
    <property type="entry name" value="Nucleotide-diphossugar_trans"/>
</dbReference>
<dbReference type="RefSeq" id="WP_139100382.1">
    <property type="nucleotide sequence ID" value="NZ_VDFW01000044.1"/>
</dbReference>
<feature type="binding site" evidence="5">
    <location>
        <position position="158"/>
    </location>
    <ligand>
        <name>phosphoenolpyruvate</name>
        <dbReference type="ChEBI" id="CHEBI:58702"/>
    </ligand>
</feature>
<comment type="similarity">
    <text evidence="5">Belongs to the CofC family.</text>
</comment>
<organism evidence="6 7">
    <name type="scientific">Amycolatopsis alkalitolerans</name>
    <dbReference type="NCBI Taxonomy" id="2547244"/>
    <lineage>
        <taxon>Bacteria</taxon>
        <taxon>Bacillati</taxon>
        <taxon>Actinomycetota</taxon>
        <taxon>Actinomycetes</taxon>
        <taxon>Pseudonocardiales</taxon>
        <taxon>Pseudonocardiaceae</taxon>
        <taxon>Amycolatopsis</taxon>
    </lineage>
</organism>
<evidence type="ECO:0000313" key="7">
    <source>
        <dbReference type="Proteomes" id="UP000305546"/>
    </source>
</evidence>
<keyword evidence="2 5" id="KW-0548">Nucleotidyltransferase</keyword>
<dbReference type="PANTHER" id="PTHR40392">
    <property type="entry name" value="2-PHOSPHO-L-LACTATE GUANYLYLTRANSFERASE"/>
    <property type="match status" value="1"/>
</dbReference>
<comment type="caution">
    <text evidence="6">The sequence shown here is derived from an EMBL/GenBank/DDBJ whole genome shotgun (WGS) entry which is preliminary data.</text>
</comment>
<gene>
    <name evidence="6" type="primary">cofC</name>
    <name evidence="5" type="synonym">fbiD</name>
    <name evidence="6" type="ORF">FG385_31155</name>
</gene>
<evidence type="ECO:0000256" key="3">
    <source>
        <dbReference type="ARBA" id="ARBA00022741"/>
    </source>
</evidence>
<dbReference type="AlphaFoldDB" id="A0A5C4LQK8"/>
<dbReference type="GO" id="GO:0052645">
    <property type="term" value="P:F420-0 metabolic process"/>
    <property type="evidence" value="ECO:0007669"/>
    <property type="project" value="UniProtKB-UniRule"/>
</dbReference>
<dbReference type="PANTHER" id="PTHR40392:SF1">
    <property type="entry name" value="2-PHOSPHO-L-LACTATE GUANYLYLTRANSFERASE"/>
    <property type="match status" value="1"/>
</dbReference>
<proteinExistence type="inferred from homology"/>
<feature type="binding site" evidence="5">
    <location>
        <position position="139"/>
    </location>
    <ligand>
        <name>phosphoenolpyruvate</name>
        <dbReference type="ChEBI" id="CHEBI:58702"/>
    </ligand>
</feature>
<dbReference type="Pfam" id="PF01983">
    <property type="entry name" value="CofC"/>
    <property type="match status" value="1"/>
</dbReference>
<dbReference type="SUPFAM" id="SSF53448">
    <property type="entry name" value="Nucleotide-diphospho-sugar transferases"/>
    <property type="match status" value="1"/>
</dbReference>